<name>A0A183GW65_HELPZ</name>
<dbReference type="EMBL" id="UZAH01041342">
    <property type="protein sequence ID" value="VDP60089.1"/>
    <property type="molecule type" value="Genomic_DNA"/>
</dbReference>
<dbReference type="WBParaSite" id="HPBE_0002693501-mRNA-1">
    <property type="protein sequence ID" value="HPBE_0002693501-mRNA-1"/>
    <property type="gene ID" value="HPBE_0002693501"/>
</dbReference>
<proteinExistence type="predicted"/>
<keyword evidence="3" id="KW-1185">Reference proteome</keyword>
<accession>A0A3P8ITF3</accession>
<feature type="region of interest" description="Disordered" evidence="1">
    <location>
        <begin position="1"/>
        <end position="45"/>
    </location>
</feature>
<accession>A0A183GW65</accession>
<evidence type="ECO:0000256" key="1">
    <source>
        <dbReference type="SAM" id="MobiDB-lite"/>
    </source>
</evidence>
<organism evidence="3 4">
    <name type="scientific">Heligmosomoides polygyrus</name>
    <name type="common">Parasitic roundworm</name>
    <dbReference type="NCBI Taxonomy" id="6339"/>
    <lineage>
        <taxon>Eukaryota</taxon>
        <taxon>Metazoa</taxon>
        <taxon>Ecdysozoa</taxon>
        <taxon>Nematoda</taxon>
        <taxon>Chromadorea</taxon>
        <taxon>Rhabditida</taxon>
        <taxon>Rhabditina</taxon>
        <taxon>Rhabditomorpha</taxon>
        <taxon>Strongyloidea</taxon>
        <taxon>Heligmosomidae</taxon>
        <taxon>Heligmosomoides</taxon>
    </lineage>
</organism>
<reference evidence="4" key="2">
    <citation type="submission" date="2019-09" db="UniProtKB">
        <authorList>
            <consortium name="WormBaseParasite"/>
        </authorList>
    </citation>
    <scope>IDENTIFICATION</scope>
</reference>
<evidence type="ECO:0000313" key="3">
    <source>
        <dbReference type="Proteomes" id="UP000050761"/>
    </source>
</evidence>
<sequence length="45" mass="4697">MSDASADQSVTSPEGLSPQAMEHDFKSPVAADDDAHEEAMDTTSS</sequence>
<evidence type="ECO:0000313" key="4">
    <source>
        <dbReference type="WBParaSite" id="HPBE_0002693501-mRNA-1"/>
    </source>
</evidence>
<dbReference type="AlphaFoldDB" id="A0A183GW65"/>
<feature type="compositionally biased region" description="Polar residues" evidence="1">
    <location>
        <begin position="1"/>
        <end position="14"/>
    </location>
</feature>
<gene>
    <name evidence="2" type="ORF">HPBE_LOCUS26934</name>
</gene>
<evidence type="ECO:0000313" key="2">
    <source>
        <dbReference type="EMBL" id="VDP60089.1"/>
    </source>
</evidence>
<protein>
    <submittedName>
        <fullName evidence="4">DUF3072 domain-containing protein</fullName>
    </submittedName>
</protein>
<dbReference type="Proteomes" id="UP000050761">
    <property type="component" value="Unassembled WGS sequence"/>
</dbReference>
<reference evidence="2 3" key="1">
    <citation type="submission" date="2018-11" db="EMBL/GenBank/DDBJ databases">
        <authorList>
            <consortium name="Pathogen Informatics"/>
        </authorList>
    </citation>
    <scope>NUCLEOTIDE SEQUENCE [LARGE SCALE GENOMIC DNA]</scope>
</reference>